<sequence length="71" mass="8432">MDDRYKRLNSATGDPFQAGYQDETGRIFLRYLNKQGNDGYYLEEWKKDINSFTNKADELNISYDLNQQLNQ</sequence>
<dbReference type="EMBL" id="SHBF01000003">
    <property type="protein sequence ID" value="RZO28324.1"/>
    <property type="molecule type" value="Genomic_DNA"/>
</dbReference>
<accession>A0A520N4A3</accession>
<comment type="caution">
    <text evidence="1">The sequence shown here is derived from an EMBL/GenBank/DDBJ whole genome shotgun (WGS) entry which is preliminary data.</text>
</comment>
<dbReference type="AlphaFoldDB" id="A0A520N4A3"/>
<reference evidence="1 2" key="1">
    <citation type="submission" date="2019-02" db="EMBL/GenBank/DDBJ databases">
        <title>Prokaryotic population dynamics and viral predation in marine succession experiment using metagenomics: the confinement effect.</title>
        <authorList>
            <person name="Haro-Moreno J.M."/>
            <person name="Rodriguez-Valera F."/>
            <person name="Lopez-Perez M."/>
        </authorList>
    </citation>
    <scope>NUCLEOTIDE SEQUENCE [LARGE SCALE GENOMIC DNA]</scope>
    <source>
        <strain evidence="1">MED-G160</strain>
    </source>
</reference>
<organism evidence="1 2">
    <name type="scientific">SAR86 cluster bacterium</name>
    <dbReference type="NCBI Taxonomy" id="2030880"/>
    <lineage>
        <taxon>Bacteria</taxon>
        <taxon>Pseudomonadati</taxon>
        <taxon>Pseudomonadota</taxon>
        <taxon>Gammaproteobacteria</taxon>
        <taxon>SAR86 cluster</taxon>
    </lineage>
</organism>
<gene>
    <name evidence="1" type="ORF">EVA93_00860</name>
</gene>
<proteinExistence type="predicted"/>
<evidence type="ECO:0000313" key="2">
    <source>
        <dbReference type="Proteomes" id="UP000318710"/>
    </source>
</evidence>
<dbReference type="Proteomes" id="UP000318710">
    <property type="component" value="Unassembled WGS sequence"/>
</dbReference>
<evidence type="ECO:0000313" key="1">
    <source>
        <dbReference type="EMBL" id="RZO28324.1"/>
    </source>
</evidence>
<protein>
    <submittedName>
        <fullName evidence="1">Uncharacterized protein</fullName>
    </submittedName>
</protein>
<name>A0A520N4A3_9GAMM</name>